<comment type="function">
    <text evidence="15">Plays a critical role in recombination and DNA repair. Helps process Holliday junction intermediates to mature products by catalyzing branch migration. Has replication fork regression activity, unwinds stalled or blocked replication forks to make a HJ that can be resolved. Has a DNA unwinding activity characteristic of a DNA helicase with 3'-5' polarity.</text>
</comment>
<keyword evidence="5 15" id="KW-0378">Hydrolase</keyword>
<evidence type="ECO:0000259" key="16">
    <source>
        <dbReference type="PROSITE" id="PS51192"/>
    </source>
</evidence>
<keyword evidence="9 15" id="KW-0233">DNA recombination</keyword>
<evidence type="ECO:0000256" key="9">
    <source>
        <dbReference type="ARBA" id="ARBA00023172"/>
    </source>
</evidence>
<dbReference type="Pfam" id="PF00270">
    <property type="entry name" value="DEAD"/>
    <property type="match status" value="1"/>
</dbReference>
<dbReference type="RefSeq" id="WP_200507284.1">
    <property type="nucleotide sequence ID" value="NZ_JAEHFX010000009.1"/>
</dbReference>
<dbReference type="Pfam" id="PF00271">
    <property type="entry name" value="Helicase_C"/>
    <property type="match status" value="1"/>
</dbReference>
<dbReference type="NCBIfam" id="NF008168">
    <property type="entry name" value="PRK10917.2-2"/>
    <property type="match status" value="1"/>
</dbReference>
<keyword evidence="6 15" id="KW-0347">Helicase</keyword>
<keyword evidence="3 15" id="KW-0547">Nucleotide-binding</keyword>
<dbReference type="Pfam" id="PF17191">
    <property type="entry name" value="RecG_wedge"/>
    <property type="match status" value="1"/>
</dbReference>
<dbReference type="PANTHER" id="PTHR47964:SF1">
    <property type="entry name" value="ATP-DEPENDENT DNA HELICASE HOMOLOG RECG, CHLOROPLASTIC"/>
    <property type="match status" value="1"/>
</dbReference>
<keyword evidence="19" id="KW-1185">Reference proteome</keyword>
<keyword evidence="10 15" id="KW-0234">DNA repair</keyword>
<feature type="domain" description="Helicase C-terminal" evidence="17">
    <location>
        <begin position="471"/>
        <end position="630"/>
    </location>
</feature>
<evidence type="ECO:0000256" key="13">
    <source>
        <dbReference type="ARBA" id="ARBA00034808"/>
    </source>
</evidence>
<evidence type="ECO:0000256" key="2">
    <source>
        <dbReference type="ARBA" id="ARBA00017846"/>
    </source>
</evidence>
<evidence type="ECO:0000256" key="14">
    <source>
        <dbReference type="ARBA" id="ARBA00048988"/>
    </source>
</evidence>
<dbReference type="InterPro" id="IPR012340">
    <property type="entry name" value="NA-bd_OB-fold"/>
</dbReference>
<feature type="domain" description="Helicase ATP-binding" evidence="16">
    <location>
        <begin position="283"/>
        <end position="446"/>
    </location>
</feature>
<dbReference type="SUPFAM" id="SSF50249">
    <property type="entry name" value="Nucleic acid-binding proteins"/>
    <property type="match status" value="1"/>
</dbReference>
<proteinExistence type="inferred from homology"/>
<comment type="similarity">
    <text evidence="1 15">Belongs to the helicase family. RecG subfamily.</text>
</comment>
<evidence type="ECO:0000256" key="15">
    <source>
        <dbReference type="RuleBase" id="RU363016"/>
    </source>
</evidence>
<dbReference type="PROSITE" id="PS51192">
    <property type="entry name" value="HELICASE_ATP_BIND_1"/>
    <property type="match status" value="1"/>
</dbReference>
<dbReference type="SMART" id="SM00490">
    <property type="entry name" value="HELICc"/>
    <property type="match status" value="1"/>
</dbReference>
<sequence length="698" mass="79872">MSSNFFHTKIEFLKGVGPQRAALLQTELGIFTYGDLIQHYPFRYLDRTQVYKIGDLHEDLPMVQIKGILKRKQLLGEGRKQRLSAVLVDDTGEIELVWFKGVKWLDKTLKNFTEYLAFGKPTLFNSSLNMAHPEMEDTAELKTETGFLQPVYHTSEKMKVHRLDSKAFSRITQVLVNMAKPHIQETLPKHLIDQYKLVSKQEALVNIHFPESAEKLQAARFRLKFEELFYVQLKLLRQKVVRKADLFGQVFKNTATITEFYQNHMVFDLTGAQKRVIKEIYKDVTSGKQMNRLLQGDVGSGKTIVAFISMLMAVDNGAQACLMAPTEILAEQHYTGLKEFADKLGINLGKLTGSTKKSERKVIHEQLQNGEMKMIVGTHALLEDVVQFQNLGLCIVDEQHRFGVAQRSKLWQKNPRVIPHVLVMTATPIPRTLAMTLYGDLDVSVIDEMPAGRKEIVTVHRFDSKRLRVFGFMREQIKLGRQVYIVYPLIEESETMDYKDLTDGYESIKRAFPEFEISIVHGRMKPADKDFEMQRFVRNETQIMVATTVIEVGVNVPNASVMVIESAERFGLSQLHQLRGRVGRGAEQSYCILMTDYKLGKDTKIRIETMVRTNNGFEIADIDLKLRGPGDLMGTQQSGVLDLLISDLSKDAKILQEARYAAMQLLEEDPKMEKPENENIRQHIRSLSKHTVNWSRIS</sequence>
<dbReference type="InterPro" id="IPR014001">
    <property type="entry name" value="Helicase_ATP-bd"/>
</dbReference>
<dbReference type="InterPro" id="IPR047112">
    <property type="entry name" value="RecG/Mfd"/>
</dbReference>
<comment type="catalytic activity">
    <reaction evidence="12 15">
        <text>Couples ATP hydrolysis with the unwinding of duplex DNA by translocating in the 3'-5' direction.</text>
        <dbReference type="EC" id="5.6.2.4"/>
    </reaction>
</comment>
<accession>A0ABS1C4X1</accession>
<dbReference type="EC" id="5.6.2.4" evidence="13 15"/>
<keyword evidence="7 15" id="KW-0067">ATP-binding</keyword>
<evidence type="ECO:0000256" key="12">
    <source>
        <dbReference type="ARBA" id="ARBA00034617"/>
    </source>
</evidence>
<protein>
    <recommendedName>
        <fullName evidence="2 15">ATP-dependent DNA helicase RecG</fullName>
        <ecNumber evidence="13 15">5.6.2.4</ecNumber>
    </recommendedName>
</protein>
<dbReference type="GO" id="GO:0003678">
    <property type="term" value="F:DNA helicase activity"/>
    <property type="evidence" value="ECO:0007669"/>
    <property type="project" value="UniProtKB-EC"/>
</dbReference>
<reference evidence="18 19" key="1">
    <citation type="submission" date="2020-12" db="EMBL/GenBank/DDBJ databases">
        <title>Bacterial novel species Adhaeribacter sp. BT258 isolated from soil.</title>
        <authorList>
            <person name="Jung H.-Y."/>
        </authorList>
    </citation>
    <scope>NUCLEOTIDE SEQUENCE [LARGE SCALE GENOMIC DNA]</scope>
    <source>
        <strain evidence="18 19">BT258</strain>
    </source>
</reference>
<dbReference type="InterPro" id="IPR033454">
    <property type="entry name" value="RecG_wedge"/>
</dbReference>
<evidence type="ECO:0000256" key="1">
    <source>
        <dbReference type="ARBA" id="ARBA00007504"/>
    </source>
</evidence>
<dbReference type="InterPro" id="IPR045562">
    <property type="entry name" value="RecG_dom3_C"/>
</dbReference>
<dbReference type="NCBIfam" id="TIGR00643">
    <property type="entry name" value="recG"/>
    <property type="match status" value="1"/>
</dbReference>
<dbReference type="Pfam" id="PF19833">
    <property type="entry name" value="RecG_dom3_C"/>
    <property type="match status" value="1"/>
</dbReference>
<name>A0ABS1C4X1_9BACT</name>
<evidence type="ECO:0000313" key="18">
    <source>
        <dbReference type="EMBL" id="MBK0404443.1"/>
    </source>
</evidence>
<dbReference type="EMBL" id="JAEHFX010000009">
    <property type="protein sequence ID" value="MBK0404443.1"/>
    <property type="molecule type" value="Genomic_DNA"/>
</dbReference>
<dbReference type="InterPro" id="IPR011545">
    <property type="entry name" value="DEAD/DEAH_box_helicase_dom"/>
</dbReference>
<evidence type="ECO:0000313" key="19">
    <source>
        <dbReference type="Proteomes" id="UP000644147"/>
    </source>
</evidence>
<gene>
    <name evidence="18" type="primary">recG</name>
    <name evidence="18" type="ORF">I5M27_15700</name>
</gene>
<dbReference type="Proteomes" id="UP000644147">
    <property type="component" value="Unassembled WGS sequence"/>
</dbReference>
<dbReference type="CDD" id="cd04488">
    <property type="entry name" value="RecG_wedge_OBF"/>
    <property type="match status" value="1"/>
</dbReference>
<evidence type="ECO:0000256" key="11">
    <source>
        <dbReference type="ARBA" id="ARBA00023235"/>
    </source>
</evidence>
<dbReference type="PROSITE" id="PS51194">
    <property type="entry name" value="HELICASE_CTER"/>
    <property type="match status" value="1"/>
</dbReference>
<dbReference type="Gene3D" id="2.40.50.140">
    <property type="entry name" value="Nucleic acid-binding proteins"/>
    <property type="match status" value="1"/>
</dbReference>
<comment type="catalytic activity">
    <reaction evidence="14 15">
        <text>ATP + H2O = ADP + phosphate + H(+)</text>
        <dbReference type="Rhea" id="RHEA:13065"/>
        <dbReference type="ChEBI" id="CHEBI:15377"/>
        <dbReference type="ChEBI" id="CHEBI:15378"/>
        <dbReference type="ChEBI" id="CHEBI:30616"/>
        <dbReference type="ChEBI" id="CHEBI:43474"/>
        <dbReference type="ChEBI" id="CHEBI:456216"/>
        <dbReference type="EC" id="5.6.2.4"/>
    </reaction>
</comment>
<dbReference type="PANTHER" id="PTHR47964">
    <property type="entry name" value="ATP-DEPENDENT DNA HELICASE HOMOLOG RECG, CHLOROPLASTIC"/>
    <property type="match status" value="1"/>
</dbReference>
<dbReference type="Gene3D" id="3.40.50.300">
    <property type="entry name" value="P-loop containing nucleotide triphosphate hydrolases"/>
    <property type="match status" value="2"/>
</dbReference>
<evidence type="ECO:0000256" key="10">
    <source>
        <dbReference type="ARBA" id="ARBA00023204"/>
    </source>
</evidence>
<evidence type="ECO:0000256" key="7">
    <source>
        <dbReference type="ARBA" id="ARBA00022840"/>
    </source>
</evidence>
<dbReference type="SUPFAM" id="SSF52540">
    <property type="entry name" value="P-loop containing nucleoside triphosphate hydrolases"/>
    <property type="match status" value="2"/>
</dbReference>
<evidence type="ECO:0000256" key="4">
    <source>
        <dbReference type="ARBA" id="ARBA00022763"/>
    </source>
</evidence>
<dbReference type="NCBIfam" id="NF008165">
    <property type="entry name" value="PRK10917.1-3"/>
    <property type="match status" value="1"/>
</dbReference>
<evidence type="ECO:0000256" key="3">
    <source>
        <dbReference type="ARBA" id="ARBA00022741"/>
    </source>
</evidence>
<keyword evidence="4 15" id="KW-0227">DNA damage</keyword>
<dbReference type="InterPro" id="IPR027417">
    <property type="entry name" value="P-loop_NTPase"/>
</dbReference>
<organism evidence="18 19">
    <name type="scientific">Adhaeribacter terrigena</name>
    <dbReference type="NCBI Taxonomy" id="2793070"/>
    <lineage>
        <taxon>Bacteria</taxon>
        <taxon>Pseudomonadati</taxon>
        <taxon>Bacteroidota</taxon>
        <taxon>Cytophagia</taxon>
        <taxon>Cytophagales</taxon>
        <taxon>Hymenobacteraceae</taxon>
        <taxon>Adhaeribacter</taxon>
    </lineage>
</organism>
<evidence type="ECO:0000256" key="8">
    <source>
        <dbReference type="ARBA" id="ARBA00023125"/>
    </source>
</evidence>
<comment type="caution">
    <text evidence="18">The sequence shown here is derived from an EMBL/GenBank/DDBJ whole genome shotgun (WGS) entry which is preliminary data.</text>
</comment>
<dbReference type="GO" id="GO:0016787">
    <property type="term" value="F:hydrolase activity"/>
    <property type="evidence" value="ECO:0007669"/>
    <property type="project" value="UniProtKB-KW"/>
</dbReference>
<dbReference type="InterPro" id="IPR004609">
    <property type="entry name" value="ATP-dep_DNA_helicase_RecG"/>
</dbReference>
<evidence type="ECO:0000259" key="17">
    <source>
        <dbReference type="PROSITE" id="PS51194"/>
    </source>
</evidence>
<keyword evidence="8" id="KW-0238">DNA-binding</keyword>
<evidence type="ECO:0000256" key="5">
    <source>
        <dbReference type="ARBA" id="ARBA00022801"/>
    </source>
</evidence>
<dbReference type="InterPro" id="IPR001650">
    <property type="entry name" value="Helicase_C-like"/>
</dbReference>
<dbReference type="CDD" id="cd17992">
    <property type="entry name" value="DEXHc_RecG"/>
    <property type="match status" value="1"/>
</dbReference>
<evidence type="ECO:0000256" key="6">
    <source>
        <dbReference type="ARBA" id="ARBA00022806"/>
    </source>
</evidence>
<dbReference type="SMART" id="SM00487">
    <property type="entry name" value="DEXDc"/>
    <property type="match status" value="1"/>
</dbReference>
<keyword evidence="11" id="KW-0413">Isomerase</keyword>